<proteinExistence type="predicted"/>
<comment type="caution">
    <text evidence="2">The sequence shown here is derived from an EMBL/GenBank/DDBJ whole genome shotgun (WGS) entry which is preliminary data.</text>
</comment>
<reference evidence="2 3" key="1">
    <citation type="submission" date="2022-12" db="EMBL/GenBank/DDBJ databases">
        <title>Chitinophagaceae gen. sp. nov., a new member of the family Chitinophagaceae, isolated from soil in a chemical factory.</title>
        <authorList>
            <person name="Ke Z."/>
        </authorList>
    </citation>
    <scope>NUCLEOTIDE SEQUENCE [LARGE SCALE GENOMIC DNA]</scope>
    <source>
        <strain evidence="2 3">LY-5</strain>
    </source>
</reference>
<keyword evidence="3" id="KW-1185">Reference proteome</keyword>
<dbReference type="InterPro" id="IPR024775">
    <property type="entry name" value="DinB-like"/>
</dbReference>
<sequence length="168" mass="19473">MRPVPGDYASFYEGYINLVENDSANAALQDSLFYLENFLNEIPENKAEYRYEDGKWSVLQVIQHLIDTERIMCYRALCIARGEKVELPGFDETEYANLAEVSHRSLKSLFFELNLVRKSTLHLFHSFTNDMLARRGVANHYEVTVNALAFIIVGHTQHHINILKTKYL</sequence>
<dbReference type="Pfam" id="PF12867">
    <property type="entry name" value="DinB_2"/>
    <property type="match status" value="1"/>
</dbReference>
<evidence type="ECO:0000313" key="2">
    <source>
        <dbReference type="EMBL" id="MDA3615399.1"/>
    </source>
</evidence>
<dbReference type="Proteomes" id="UP001210231">
    <property type="component" value="Unassembled WGS sequence"/>
</dbReference>
<evidence type="ECO:0000259" key="1">
    <source>
        <dbReference type="Pfam" id="PF12867"/>
    </source>
</evidence>
<name>A0ABT4UKM4_9BACT</name>
<protein>
    <submittedName>
        <fullName evidence="2">DinB family protein</fullName>
    </submittedName>
</protein>
<dbReference type="RefSeq" id="WP_407031725.1">
    <property type="nucleotide sequence ID" value="NZ_JAQGEF010000012.1"/>
</dbReference>
<dbReference type="Gene3D" id="1.20.120.450">
    <property type="entry name" value="dinb family like domain"/>
    <property type="match status" value="1"/>
</dbReference>
<dbReference type="SUPFAM" id="SSF109854">
    <property type="entry name" value="DinB/YfiT-like putative metalloenzymes"/>
    <property type="match status" value="1"/>
</dbReference>
<evidence type="ECO:0000313" key="3">
    <source>
        <dbReference type="Proteomes" id="UP001210231"/>
    </source>
</evidence>
<dbReference type="EMBL" id="JAQGEF010000012">
    <property type="protein sequence ID" value="MDA3615399.1"/>
    <property type="molecule type" value="Genomic_DNA"/>
</dbReference>
<dbReference type="InterPro" id="IPR034660">
    <property type="entry name" value="DinB/YfiT-like"/>
</dbReference>
<organism evidence="2 3">
    <name type="scientific">Polluticaenibacter yanchengensis</name>
    <dbReference type="NCBI Taxonomy" id="3014562"/>
    <lineage>
        <taxon>Bacteria</taxon>
        <taxon>Pseudomonadati</taxon>
        <taxon>Bacteroidota</taxon>
        <taxon>Chitinophagia</taxon>
        <taxon>Chitinophagales</taxon>
        <taxon>Chitinophagaceae</taxon>
        <taxon>Polluticaenibacter</taxon>
    </lineage>
</organism>
<accession>A0ABT4UKM4</accession>
<feature type="domain" description="DinB-like" evidence="1">
    <location>
        <begin position="35"/>
        <end position="162"/>
    </location>
</feature>
<gene>
    <name evidence="2" type="ORF">O3P16_11320</name>
</gene>